<dbReference type="CDD" id="cd01959">
    <property type="entry name" value="nsLTP2"/>
    <property type="match status" value="1"/>
</dbReference>
<feature type="chain" id="PRO_5041250673" description="Bifunctional inhibitor/plant lipid transfer protein/seed storage helical domain-containing protein" evidence="3">
    <location>
        <begin position="25"/>
        <end position="122"/>
    </location>
</feature>
<evidence type="ECO:0000313" key="5">
    <source>
        <dbReference type="EMBL" id="CAI9282651.1"/>
    </source>
</evidence>
<dbReference type="GO" id="GO:0006869">
    <property type="term" value="P:lipid transport"/>
    <property type="evidence" value="ECO:0007669"/>
    <property type="project" value="InterPro"/>
</dbReference>
<evidence type="ECO:0000256" key="1">
    <source>
        <dbReference type="ARBA" id="ARBA00022448"/>
    </source>
</evidence>
<dbReference type="Gene3D" id="1.10.110.10">
    <property type="entry name" value="Plant lipid-transfer and hydrophobic proteins"/>
    <property type="match status" value="1"/>
</dbReference>
<organism evidence="5 6">
    <name type="scientific">Lactuca saligna</name>
    <name type="common">Willowleaf lettuce</name>
    <dbReference type="NCBI Taxonomy" id="75948"/>
    <lineage>
        <taxon>Eukaryota</taxon>
        <taxon>Viridiplantae</taxon>
        <taxon>Streptophyta</taxon>
        <taxon>Embryophyta</taxon>
        <taxon>Tracheophyta</taxon>
        <taxon>Spermatophyta</taxon>
        <taxon>Magnoliopsida</taxon>
        <taxon>eudicotyledons</taxon>
        <taxon>Gunneridae</taxon>
        <taxon>Pentapetalae</taxon>
        <taxon>asterids</taxon>
        <taxon>campanulids</taxon>
        <taxon>Asterales</taxon>
        <taxon>Asteraceae</taxon>
        <taxon>Cichorioideae</taxon>
        <taxon>Cichorieae</taxon>
        <taxon>Lactucinae</taxon>
        <taxon>Lactuca</taxon>
    </lineage>
</organism>
<dbReference type="GO" id="GO:0008289">
    <property type="term" value="F:lipid binding"/>
    <property type="evidence" value="ECO:0007669"/>
    <property type="project" value="UniProtKB-KW"/>
</dbReference>
<keyword evidence="2" id="KW-0446">Lipid-binding</keyword>
<evidence type="ECO:0000259" key="4">
    <source>
        <dbReference type="Pfam" id="PF14368"/>
    </source>
</evidence>
<evidence type="ECO:0000256" key="3">
    <source>
        <dbReference type="SAM" id="SignalP"/>
    </source>
</evidence>
<dbReference type="AlphaFoldDB" id="A0AA35YYK5"/>
<proteinExistence type="predicted"/>
<keyword evidence="1" id="KW-0813">Transport</keyword>
<accession>A0AA35YYK5</accession>
<keyword evidence="6" id="KW-1185">Reference proteome</keyword>
<evidence type="ECO:0000313" key="6">
    <source>
        <dbReference type="Proteomes" id="UP001177003"/>
    </source>
</evidence>
<keyword evidence="3" id="KW-0732">Signal</keyword>
<dbReference type="EMBL" id="OX465080">
    <property type="protein sequence ID" value="CAI9282651.1"/>
    <property type="molecule type" value="Genomic_DNA"/>
</dbReference>
<gene>
    <name evidence="5" type="ORF">LSALG_LOCUS22280</name>
</gene>
<evidence type="ECO:0000256" key="2">
    <source>
        <dbReference type="ARBA" id="ARBA00023121"/>
    </source>
</evidence>
<name>A0AA35YYK5_LACSI</name>
<dbReference type="InterPro" id="IPR036312">
    <property type="entry name" value="Bifun_inhib/LTP/seed_sf"/>
</dbReference>
<dbReference type="InterPro" id="IPR016140">
    <property type="entry name" value="Bifunc_inhib/LTP/seed_store"/>
</dbReference>
<dbReference type="Proteomes" id="UP001177003">
    <property type="component" value="Chromosome 4"/>
</dbReference>
<dbReference type="PANTHER" id="PTHR33214">
    <property type="entry name" value="BIFUNCTIONAL INHIBITOR/LIPID-TRANSFER PROTEIN/SEED STORAGE 2S ALBUMIN SUPERFAMILY PROTEIN"/>
    <property type="match status" value="1"/>
</dbReference>
<dbReference type="InterPro" id="IPR033872">
    <property type="entry name" value="nsLTP2"/>
</dbReference>
<dbReference type="SUPFAM" id="SSF47699">
    <property type="entry name" value="Bifunctional inhibitor/lipid-transfer protein/seed storage 2S albumin"/>
    <property type="match status" value="1"/>
</dbReference>
<dbReference type="Pfam" id="PF14368">
    <property type="entry name" value="LTP_2"/>
    <property type="match status" value="1"/>
</dbReference>
<dbReference type="PANTHER" id="PTHR33214:SF85">
    <property type="entry name" value="BIFUNCTIONAL INHIBITOR_PLANT LIPID TRANSFER PROTEIN_SEED STORAGE HELICAL DOMAIN-CONTAINING PROTEIN"/>
    <property type="match status" value="1"/>
</dbReference>
<feature type="domain" description="Bifunctional inhibitor/plant lipid transfer protein/seed storage helical" evidence="4">
    <location>
        <begin position="13"/>
        <end position="92"/>
    </location>
</feature>
<protein>
    <recommendedName>
        <fullName evidence="4">Bifunctional inhibitor/plant lipid transfer protein/seed storage helical domain-containing protein</fullName>
    </recommendedName>
</protein>
<reference evidence="5" key="1">
    <citation type="submission" date="2023-04" db="EMBL/GenBank/DDBJ databases">
        <authorList>
            <person name="Vijverberg K."/>
            <person name="Xiong W."/>
            <person name="Schranz E."/>
        </authorList>
    </citation>
    <scope>NUCLEOTIDE SEQUENCE</scope>
</reference>
<feature type="signal peptide" evidence="3">
    <location>
        <begin position="1"/>
        <end position="24"/>
    </location>
</feature>
<sequence>MENSLRRFMVVVIVLLISTGHVQLAQTTCDPVQLSWCLQAIVSYQPPSADCCLKLKSQESCLCQETTDPTFGGYLCLPGAKMVATACGVAFNYDFTSTFLFQRKYIGASFVFLLRLLDLEST</sequence>